<evidence type="ECO:0000256" key="7">
    <source>
        <dbReference type="ARBA" id="ARBA00014680"/>
    </source>
</evidence>
<dbReference type="AlphaFoldDB" id="A0A0C2VJT8"/>
<dbReference type="InterPro" id="IPR035902">
    <property type="entry name" value="Nuc_phospho_transferase"/>
</dbReference>
<keyword evidence="14" id="KW-1185">Reference proteome</keyword>
<dbReference type="NCBIfam" id="TIGR02644">
    <property type="entry name" value="Y_phosphoryl"/>
    <property type="match status" value="1"/>
</dbReference>
<dbReference type="SUPFAM" id="SSF54680">
    <property type="entry name" value="Pyrimidine nucleoside phosphorylase C-terminal domain"/>
    <property type="match status" value="1"/>
</dbReference>
<dbReference type="GO" id="GO:0006206">
    <property type="term" value="P:pyrimidine nucleobase metabolic process"/>
    <property type="evidence" value="ECO:0007669"/>
    <property type="project" value="InterPro"/>
</dbReference>
<dbReference type="Gene3D" id="3.40.1030.10">
    <property type="entry name" value="Nucleoside phosphorylase/phosphoribosyltransferase catalytic domain"/>
    <property type="match status" value="1"/>
</dbReference>
<evidence type="ECO:0000256" key="11">
    <source>
        <dbReference type="ARBA" id="ARBA00048525"/>
    </source>
</evidence>
<evidence type="ECO:0000313" key="13">
    <source>
        <dbReference type="EMBL" id="KIL44263.1"/>
    </source>
</evidence>
<reference evidence="13 14" key="1">
    <citation type="submission" date="2015-01" db="EMBL/GenBank/DDBJ databases">
        <title>Genome sequencing of Jeotgalibacillus soli.</title>
        <authorList>
            <person name="Goh K.M."/>
            <person name="Chan K.-G."/>
            <person name="Yaakop A.S."/>
            <person name="Ee R."/>
            <person name="Gan H.M."/>
            <person name="Chan C.S."/>
        </authorList>
    </citation>
    <scope>NUCLEOTIDE SEQUENCE [LARGE SCALE GENOMIC DNA]</scope>
    <source>
        <strain evidence="13 14">P9</strain>
    </source>
</reference>
<dbReference type="InterPro" id="IPR017459">
    <property type="entry name" value="Glycosyl_Trfase_fam3_N_dom"/>
</dbReference>
<dbReference type="InterPro" id="IPR017872">
    <property type="entry name" value="Pyrmidine_PPase_CS"/>
</dbReference>
<dbReference type="Pfam" id="PF00591">
    <property type="entry name" value="Glycos_transf_3"/>
    <property type="match status" value="1"/>
</dbReference>
<dbReference type="GO" id="GO:0005829">
    <property type="term" value="C:cytosol"/>
    <property type="evidence" value="ECO:0007669"/>
    <property type="project" value="TreeGrafter"/>
</dbReference>
<dbReference type="Pfam" id="PF07831">
    <property type="entry name" value="PYNP_C"/>
    <property type="match status" value="1"/>
</dbReference>
<dbReference type="GO" id="GO:0006213">
    <property type="term" value="P:pyrimidine nucleoside metabolic process"/>
    <property type="evidence" value="ECO:0007669"/>
    <property type="project" value="InterPro"/>
</dbReference>
<gene>
    <name evidence="13" type="ORF">KP78_32270</name>
</gene>
<dbReference type="EMBL" id="JXRP01000019">
    <property type="protein sequence ID" value="KIL44263.1"/>
    <property type="molecule type" value="Genomic_DNA"/>
</dbReference>
<dbReference type="InterPro" id="IPR018090">
    <property type="entry name" value="Pyrmidine_PPas_bac/euk"/>
</dbReference>
<dbReference type="GO" id="GO:0009032">
    <property type="term" value="F:thymidine phosphorylase activity"/>
    <property type="evidence" value="ECO:0007669"/>
    <property type="project" value="TreeGrafter"/>
</dbReference>
<dbReference type="InterPro" id="IPR000312">
    <property type="entry name" value="Glycosyl_Trfase_fam3"/>
</dbReference>
<dbReference type="Proteomes" id="UP000031938">
    <property type="component" value="Unassembled WGS sequence"/>
</dbReference>
<keyword evidence="8" id="KW-0328">Glycosyltransferase</keyword>
<organism evidence="13 14">
    <name type="scientific">Jeotgalibacillus soli</name>
    <dbReference type="NCBI Taxonomy" id="889306"/>
    <lineage>
        <taxon>Bacteria</taxon>
        <taxon>Bacillati</taxon>
        <taxon>Bacillota</taxon>
        <taxon>Bacilli</taxon>
        <taxon>Bacillales</taxon>
        <taxon>Caryophanaceae</taxon>
        <taxon>Jeotgalibacillus</taxon>
    </lineage>
</organism>
<dbReference type="PIRSF" id="PIRSF000478">
    <property type="entry name" value="TP_PyNP"/>
    <property type="match status" value="1"/>
</dbReference>
<comment type="function">
    <text evidence="3">Catalyzes phosphorolysis of the pyrimidine nucleosides uridine, thymidine and 2'-deoxyuridine with the formation of the corresponding pyrimidine base and ribose-1-phosphate.</text>
</comment>
<evidence type="ECO:0000256" key="6">
    <source>
        <dbReference type="ARBA" id="ARBA00011889"/>
    </source>
</evidence>
<name>A0A0C2VJT8_9BACL</name>
<comment type="catalytic activity">
    <reaction evidence="1">
        <text>2'-deoxyuridine + phosphate = 2-deoxy-alpha-D-ribose 1-phosphate + uracil</text>
        <dbReference type="Rhea" id="RHEA:22824"/>
        <dbReference type="ChEBI" id="CHEBI:16450"/>
        <dbReference type="ChEBI" id="CHEBI:17568"/>
        <dbReference type="ChEBI" id="CHEBI:43474"/>
        <dbReference type="ChEBI" id="CHEBI:57259"/>
        <dbReference type="EC" id="2.4.2.2"/>
    </reaction>
</comment>
<evidence type="ECO:0000256" key="3">
    <source>
        <dbReference type="ARBA" id="ARBA00003877"/>
    </source>
</evidence>
<dbReference type="SMART" id="SM00941">
    <property type="entry name" value="PYNP_C"/>
    <property type="match status" value="1"/>
</dbReference>
<dbReference type="InterPro" id="IPR013102">
    <property type="entry name" value="PYNP_C"/>
</dbReference>
<dbReference type="PATRIC" id="fig|889306.3.peg.3241"/>
<dbReference type="InterPro" id="IPR036566">
    <property type="entry name" value="PYNP-like_C_sf"/>
</dbReference>
<evidence type="ECO:0000259" key="12">
    <source>
        <dbReference type="SMART" id="SM00941"/>
    </source>
</evidence>
<dbReference type="PANTHER" id="PTHR10515:SF0">
    <property type="entry name" value="THYMIDINE PHOSPHORYLASE"/>
    <property type="match status" value="1"/>
</dbReference>
<dbReference type="InterPro" id="IPR000053">
    <property type="entry name" value="Thymidine/pyrmidine_PPase"/>
</dbReference>
<keyword evidence="9" id="KW-0808">Transferase</keyword>
<comment type="cofactor">
    <cofactor evidence="2">
        <name>K(+)</name>
        <dbReference type="ChEBI" id="CHEBI:29103"/>
    </cofactor>
</comment>
<evidence type="ECO:0000256" key="2">
    <source>
        <dbReference type="ARBA" id="ARBA00001958"/>
    </source>
</evidence>
<evidence type="ECO:0000256" key="8">
    <source>
        <dbReference type="ARBA" id="ARBA00022676"/>
    </source>
</evidence>
<comment type="similarity">
    <text evidence="4">Belongs to the thymidine/pyrimidine-nucleoside phosphorylase family.</text>
</comment>
<proteinExistence type="inferred from homology"/>
<dbReference type="PROSITE" id="PS00647">
    <property type="entry name" value="THYMID_PHOSPHORYLASE"/>
    <property type="match status" value="1"/>
</dbReference>
<dbReference type="FunFam" id="3.40.1030.10:FF:000003">
    <property type="entry name" value="Pyrimidine-nucleoside phosphorylase"/>
    <property type="match status" value="1"/>
</dbReference>
<accession>A0A0C2VJT8</accession>
<protein>
    <recommendedName>
        <fullName evidence="7">Pyrimidine-nucleoside phosphorylase</fullName>
        <ecNumber evidence="6">2.4.2.2</ecNumber>
    </recommendedName>
</protein>
<evidence type="ECO:0000256" key="10">
    <source>
        <dbReference type="ARBA" id="ARBA00048453"/>
    </source>
</evidence>
<evidence type="ECO:0000256" key="9">
    <source>
        <dbReference type="ARBA" id="ARBA00022679"/>
    </source>
</evidence>
<dbReference type="EC" id="2.4.2.2" evidence="6"/>
<evidence type="ECO:0000256" key="5">
    <source>
        <dbReference type="ARBA" id="ARBA00011738"/>
    </source>
</evidence>
<dbReference type="Pfam" id="PF02885">
    <property type="entry name" value="Glycos_trans_3N"/>
    <property type="match status" value="1"/>
</dbReference>
<dbReference type="GO" id="GO:0004645">
    <property type="term" value="F:1,4-alpha-oligoglucan phosphorylase activity"/>
    <property type="evidence" value="ECO:0007669"/>
    <property type="project" value="InterPro"/>
</dbReference>
<dbReference type="SUPFAM" id="SSF52418">
    <property type="entry name" value="Nucleoside phosphorylase/phosphoribosyltransferase catalytic domain"/>
    <property type="match status" value="1"/>
</dbReference>
<comment type="subunit">
    <text evidence="5">Homodimer.</text>
</comment>
<comment type="catalytic activity">
    <reaction evidence="11">
        <text>thymidine + phosphate = 2-deoxy-alpha-D-ribose 1-phosphate + thymine</text>
        <dbReference type="Rhea" id="RHEA:16037"/>
        <dbReference type="ChEBI" id="CHEBI:17748"/>
        <dbReference type="ChEBI" id="CHEBI:17821"/>
        <dbReference type="ChEBI" id="CHEBI:43474"/>
        <dbReference type="ChEBI" id="CHEBI:57259"/>
        <dbReference type="EC" id="2.4.2.2"/>
    </reaction>
</comment>
<comment type="catalytic activity">
    <reaction evidence="10">
        <text>uridine + phosphate = alpha-D-ribose 1-phosphate + uracil</text>
        <dbReference type="Rhea" id="RHEA:24388"/>
        <dbReference type="ChEBI" id="CHEBI:16704"/>
        <dbReference type="ChEBI" id="CHEBI:17568"/>
        <dbReference type="ChEBI" id="CHEBI:43474"/>
        <dbReference type="ChEBI" id="CHEBI:57720"/>
        <dbReference type="EC" id="2.4.2.2"/>
    </reaction>
</comment>
<sequence length="428" mass="46448">MKIIDLINKKKRSAELTKEEIEFFIDGFVKGQIPDYQASAFLMSIWFNGMNNKETSLLTNAMVSSGDTMDLSFIKGKTVDKHSTGGVGDKLSLTVSPIIASLGISLAKMSGRGLGHTGGTIDKLEAIEGLNTELTKEQFNKTIQETGMVIAGQTANLVPADKKLYALRDVTGTVDSIPLIASSIMSKKIASGANSIVLDVKVGSGAFMKTIDEARELASVMVSIGESLGRKTIAVLSNMDQPIGRYVGNRLEVLEAYELLSGEYEEDLYELTVEISKQLLISTGDFTEDQAVKAIEESLASGKALQTFKRFLEAQGGKVDSIFNEKHKFKIAVKSPRDGYISKIDSEEVGMASLMLGAGRENKDSVINHATGVEIHKKIGNKVSAGDTLFTLYTDTENINEISDRLLNATVINEERVEKTNSILEVVK</sequence>
<dbReference type="NCBIfam" id="NF004490">
    <property type="entry name" value="PRK05820.1"/>
    <property type="match status" value="1"/>
</dbReference>
<dbReference type="InterPro" id="IPR036320">
    <property type="entry name" value="Glycosyl_Trfase_fam3_N_dom_sf"/>
</dbReference>
<evidence type="ECO:0000256" key="1">
    <source>
        <dbReference type="ARBA" id="ARBA00001066"/>
    </source>
</evidence>
<feature type="domain" description="Pyrimidine nucleoside phosphorylase C-terminal" evidence="12">
    <location>
        <begin position="340"/>
        <end position="413"/>
    </location>
</feature>
<dbReference type="STRING" id="889306.KP78_32270"/>
<evidence type="ECO:0000256" key="4">
    <source>
        <dbReference type="ARBA" id="ARBA00006915"/>
    </source>
</evidence>
<dbReference type="SUPFAM" id="SSF47648">
    <property type="entry name" value="Nucleoside phosphorylase/phosphoribosyltransferase N-terminal domain"/>
    <property type="match status" value="1"/>
</dbReference>
<dbReference type="Gene3D" id="3.90.1170.30">
    <property type="entry name" value="Pyrimidine nucleoside phosphorylase-like, C-terminal domain"/>
    <property type="match status" value="1"/>
</dbReference>
<dbReference type="OrthoDB" id="9763887at2"/>
<dbReference type="Gene3D" id="1.20.970.10">
    <property type="entry name" value="Transferase, Pyrimidine Nucleoside Phosphorylase, Chain C"/>
    <property type="match status" value="1"/>
</dbReference>
<comment type="caution">
    <text evidence="13">The sequence shown here is derived from an EMBL/GenBank/DDBJ whole genome shotgun (WGS) entry which is preliminary data.</text>
</comment>
<evidence type="ECO:0000313" key="14">
    <source>
        <dbReference type="Proteomes" id="UP000031938"/>
    </source>
</evidence>
<dbReference type="RefSeq" id="WP_041090159.1">
    <property type="nucleotide sequence ID" value="NZ_JXRP01000019.1"/>
</dbReference>
<dbReference type="PANTHER" id="PTHR10515">
    <property type="entry name" value="THYMIDINE PHOSPHORYLASE"/>
    <property type="match status" value="1"/>
</dbReference>